<dbReference type="SMART" id="SM00267">
    <property type="entry name" value="GGDEF"/>
    <property type="match status" value="1"/>
</dbReference>
<dbReference type="SUPFAM" id="SSF141868">
    <property type="entry name" value="EAL domain-like"/>
    <property type="match status" value="1"/>
</dbReference>
<dbReference type="InterPro" id="IPR013656">
    <property type="entry name" value="PAS_4"/>
</dbReference>
<dbReference type="SMART" id="SM00086">
    <property type="entry name" value="PAC"/>
    <property type="match status" value="3"/>
</dbReference>
<proteinExistence type="predicted"/>
<dbReference type="InterPro" id="IPR000700">
    <property type="entry name" value="PAS-assoc_C"/>
</dbReference>
<dbReference type="InterPro" id="IPR013655">
    <property type="entry name" value="PAS_fold_3"/>
</dbReference>
<gene>
    <name evidence="5" type="ORF">HGB41_01310</name>
</gene>
<protein>
    <submittedName>
        <fullName evidence="5">EAL domain-containing protein</fullName>
    </submittedName>
</protein>
<dbReference type="SUPFAM" id="SSF55073">
    <property type="entry name" value="Nucleotide cyclase"/>
    <property type="match status" value="1"/>
</dbReference>
<evidence type="ECO:0000259" key="3">
    <source>
        <dbReference type="PROSITE" id="PS50883"/>
    </source>
</evidence>
<feature type="domain" description="PAC" evidence="2">
    <location>
        <begin position="339"/>
        <end position="391"/>
    </location>
</feature>
<dbReference type="EMBL" id="JABAIV010000001">
    <property type="protein sequence ID" value="NNG21644.1"/>
    <property type="molecule type" value="Genomic_DNA"/>
</dbReference>
<keyword evidence="6" id="KW-1185">Reference proteome</keyword>
<dbReference type="PANTHER" id="PTHR44757:SF2">
    <property type="entry name" value="BIOFILM ARCHITECTURE MAINTENANCE PROTEIN MBAA"/>
    <property type="match status" value="1"/>
</dbReference>
<evidence type="ECO:0000313" key="5">
    <source>
        <dbReference type="EMBL" id="NNG21644.1"/>
    </source>
</evidence>
<feature type="domain" description="EAL" evidence="3">
    <location>
        <begin position="567"/>
        <end position="819"/>
    </location>
</feature>
<name>A0A7Y2NZB5_9BURK</name>
<dbReference type="CDD" id="cd01948">
    <property type="entry name" value="EAL"/>
    <property type="match status" value="1"/>
</dbReference>
<comment type="caution">
    <text evidence="5">The sequence shown here is derived from an EMBL/GenBank/DDBJ whole genome shotgun (WGS) entry which is preliminary data.</text>
</comment>
<dbReference type="Proteomes" id="UP000533905">
    <property type="component" value="Unassembled WGS sequence"/>
</dbReference>
<dbReference type="PROSITE" id="PS50112">
    <property type="entry name" value="PAS"/>
    <property type="match status" value="1"/>
</dbReference>
<dbReference type="PANTHER" id="PTHR44757">
    <property type="entry name" value="DIGUANYLATE CYCLASE DGCP"/>
    <property type="match status" value="1"/>
</dbReference>
<reference evidence="5 6" key="1">
    <citation type="submission" date="2020-04" db="EMBL/GenBank/DDBJ databases">
        <title>Massilia sp. nov., a cold adapted bacteria isolated from Arctic soil.</title>
        <authorList>
            <person name="Son J."/>
            <person name="Ka J.-O."/>
        </authorList>
    </citation>
    <scope>NUCLEOTIDE SEQUENCE [LARGE SCALE GENOMIC DNA]</scope>
    <source>
        <strain evidence="5 6">ML15P13</strain>
    </source>
</reference>
<dbReference type="InterPro" id="IPR000014">
    <property type="entry name" value="PAS"/>
</dbReference>
<dbReference type="NCBIfam" id="TIGR00254">
    <property type="entry name" value="GGDEF"/>
    <property type="match status" value="1"/>
</dbReference>
<accession>A0A7Y2NZB5</accession>
<dbReference type="InterPro" id="IPR035919">
    <property type="entry name" value="EAL_sf"/>
</dbReference>
<evidence type="ECO:0000259" key="4">
    <source>
        <dbReference type="PROSITE" id="PS50887"/>
    </source>
</evidence>
<dbReference type="InterPro" id="IPR043128">
    <property type="entry name" value="Rev_trsase/Diguanyl_cyclase"/>
</dbReference>
<dbReference type="PROSITE" id="PS50883">
    <property type="entry name" value="EAL"/>
    <property type="match status" value="1"/>
</dbReference>
<dbReference type="AlphaFoldDB" id="A0A7Y2NZB5"/>
<dbReference type="SUPFAM" id="SSF55785">
    <property type="entry name" value="PYP-like sensor domain (PAS domain)"/>
    <property type="match status" value="3"/>
</dbReference>
<evidence type="ECO:0000259" key="2">
    <source>
        <dbReference type="PROSITE" id="PS50113"/>
    </source>
</evidence>
<dbReference type="PROSITE" id="PS50887">
    <property type="entry name" value="GGDEF"/>
    <property type="match status" value="1"/>
</dbReference>
<dbReference type="Pfam" id="PF00990">
    <property type="entry name" value="GGDEF"/>
    <property type="match status" value="1"/>
</dbReference>
<dbReference type="SMART" id="SM00052">
    <property type="entry name" value="EAL"/>
    <property type="match status" value="1"/>
</dbReference>
<dbReference type="Pfam" id="PF13426">
    <property type="entry name" value="PAS_9"/>
    <property type="match status" value="1"/>
</dbReference>
<dbReference type="SMART" id="SM00091">
    <property type="entry name" value="PAS"/>
    <property type="match status" value="2"/>
</dbReference>
<dbReference type="InterPro" id="IPR001633">
    <property type="entry name" value="EAL_dom"/>
</dbReference>
<sequence>MNLSLHCAVPFRRDPGAAGASLPLPGEDLAGIVFVFRLLRDGTYCAAAASDAFCALYRVERHVLRHDAQPVFDAVHPDDLDGFVASLLASARSMRPWQHEYRLRFPDGVEHLISGNALPSLTEQGNVVWNGFLVDVTARRRSAARAELWARHSQLLMEMTTDGIHILDEAGFLVEANDAFAQMLGGAARQMLGMHVSEWNLEWDTPTLRQCFAGLVATPGTAATIDARYRRLDGRRIAVRIYATSTVVEGRAYVYCSSSDVTEEQRMHRELSIAAIAFQGPESMFIADAGRQLVRVNRAFIAATGYQESELAGMDPLAGRIDAAGQACPWLELARSGAWSGELNMRRKNGEVYPVLLDLSAVVDEHGNVDNYVGRETDLSARKAAEREIARLAYYDEPTGFPNRRMLLERLAQSAMDGGRVGALFHIDLDDFKALNDRLGHAAGDRLLHQAGERLLSVAGAGGTVARLKGDEYGVFIDGLGAAGATPSAEALAAGARMLAALNGPYCLDAQALRSTASIGVALACPGTLAGEQLMEQAKLAMCSAKAQGRNTVRIFAPTMQSPYCAQLALEADMARGMQHGEFVLHFQPQHEGGQVVGAELLVRWKHPVKGLLMPGAFIEQAEQGNMIVALGSWVLECACAQLAAWHAHPATAGLSLSVNVSARQFRQADFLAGVADVLRRTGADPARLTIELTESLLIDDVDDTIAKMKALKSMGIGCALDDFGVCYSSLTYLKNLPFAEMKIDQTVIQDLRDPKSAAIVRAIIVLGETLGLKVVAEGVETEDQRAFLSTHGCTRQQGYLHGRPVPLQEFASSLPRHG</sequence>
<dbReference type="NCBIfam" id="TIGR00229">
    <property type="entry name" value="sensory_box"/>
    <property type="match status" value="2"/>
</dbReference>
<dbReference type="InterPro" id="IPR052155">
    <property type="entry name" value="Biofilm_reg_signaling"/>
</dbReference>
<organism evidence="5 6">
    <name type="scientific">Telluria aromaticivorans</name>
    <dbReference type="NCBI Taxonomy" id="2725995"/>
    <lineage>
        <taxon>Bacteria</taxon>
        <taxon>Pseudomonadati</taxon>
        <taxon>Pseudomonadota</taxon>
        <taxon>Betaproteobacteria</taxon>
        <taxon>Burkholderiales</taxon>
        <taxon>Oxalobacteraceae</taxon>
        <taxon>Telluria group</taxon>
        <taxon>Telluria</taxon>
    </lineage>
</organism>
<feature type="domain" description="PAS" evidence="1">
    <location>
        <begin position="156"/>
        <end position="193"/>
    </location>
</feature>
<dbReference type="Gene3D" id="3.30.70.270">
    <property type="match status" value="1"/>
</dbReference>
<dbReference type="InterPro" id="IPR035965">
    <property type="entry name" value="PAS-like_dom_sf"/>
</dbReference>
<dbReference type="CDD" id="cd00130">
    <property type="entry name" value="PAS"/>
    <property type="match status" value="3"/>
</dbReference>
<dbReference type="Pfam" id="PF08448">
    <property type="entry name" value="PAS_4"/>
    <property type="match status" value="1"/>
</dbReference>
<dbReference type="InterPro" id="IPR001610">
    <property type="entry name" value="PAC"/>
</dbReference>
<feature type="domain" description="GGDEF" evidence="4">
    <location>
        <begin position="420"/>
        <end position="558"/>
    </location>
</feature>
<dbReference type="InterPro" id="IPR029787">
    <property type="entry name" value="Nucleotide_cyclase"/>
</dbReference>
<dbReference type="PROSITE" id="PS50113">
    <property type="entry name" value="PAC"/>
    <property type="match status" value="1"/>
</dbReference>
<dbReference type="CDD" id="cd01949">
    <property type="entry name" value="GGDEF"/>
    <property type="match status" value="1"/>
</dbReference>
<dbReference type="InterPro" id="IPR000160">
    <property type="entry name" value="GGDEF_dom"/>
</dbReference>
<dbReference type="Gene3D" id="3.30.450.20">
    <property type="entry name" value="PAS domain"/>
    <property type="match status" value="3"/>
</dbReference>
<evidence type="ECO:0000259" key="1">
    <source>
        <dbReference type="PROSITE" id="PS50112"/>
    </source>
</evidence>
<dbReference type="Pfam" id="PF08447">
    <property type="entry name" value="PAS_3"/>
    <property type="match status" value="1"/>
</dbReference>
<dbReference type="Pfam" id="PF00563">
    <property type="entry name" value="EAL"/>
    <property type="match status" value="1"/>
</dbReference>
<dbReference type="RefSeq" id="WP_171080318.1">
    <property type="nucleotide sequence ID" value="NZ_JABAIV010000001.1"/>
</dbReference>
<dbReference type="Gene3D" id="3.20.20.450">
    <property type="entry name" value="EAL domain"/>
    <property type="match status" value="1"/>
</dbReference>
<evidence type="ECO:0000313" key="6">
    <source>
        <dbReference type="Proteomes" id="UP000533905"/>
    </source>
</evidence>